<evidence type="ECO:0000313" key="2">
    <source>
        <dbReference type="Proteomes" id="UP000273044"/>
    </source>
</evidence>
<dbReference type="RefSeq" id="WP_061787671.1">
    <property type="nucleotide sequence ID" value="NZ_LR134406.1"/>
</dbReference>
<dbReference type="Proteomes" id="UP000273044">
    <property type="component" value="Chromosome"/>
</dbReference>
<dbReference type="InterPro" id="IPR009351">
    <property type="entry name" value="AlkZ-like"/>
</dbReference>
<name>A0A448N1R9_9ACTN</name>
<evidence type="ECO:0000313" key="1">
    <source>
        <dbReference type="EMBL" id="VEH71363.1"/>
    </source>
</evidence>
<gene>
    <name evidence="1" type="ORF">NCTC12967_02683</name>
</gene>
<proteinExistence type="predicted"/>
<sequence length="359" mass="39154">MVDAALARARLVSQGLVFRRWERPAEVAAAFGAHQGQDLPGVLASIALRSGGGIDAVLEACARGEIVRGYPMRGTVFLMAAADARWITQLCADKSLRESARILKGRGMGEGHLERAAEIASELLADGPRSRAELHARWAEAGLSGVQGANYHMTFQHIATGMLCYGPVVDGDQHVALTASWLPAGTGLEDRFNGDRDAACAELLDRYLTSRGPATLRDFSWWSKLPLGAARRAFALIREGFEELPGDEPRYQRIGLADEVAAAGRSASRPLLLPGFDEFILGYQDRLFALTERDHPKLVPGNNGMFKRGAVLGGRVVGLWKRAGTPGRRRLELTRFEDLSSRAESGFEKAFRAWPFLTE</sequence>
<dbReference type="PANTHER" id="PTHR38479">
    <property type="entry name" value="LMO0824 PROTEIN"/>
    <property type="match status" value="1"/>
</dbReference>
<dbReference type="AlphaFoldDB" id="A0A448N1R9"/>
<accession>A0A448N1R9</accession>
<dbReference type="GeneID" id="64408103"/>
<reference evidence="1 2" key="1">
    <citation type="submission" date="2018-12" db="EMBL/GenBank/DDBJ databases">
        <authorList>
            <consortium name="Pathogen Informatics"/>
        </authorList>
    </citation>
    <scope>NUCLEOTIDE SEQUENCE [LARGE SCALE GENOMIC DNA]</scope>
    <source>
        <strain evidence="1 2">NCTC12967</strain>
    </source>
</reference>
<dbReference type="Pfam" id="PF06224">
    <property type="entry name" value="AlkZ-like"/>
    <property type="match status" value="1"/>
</dbReference>
<keyword evidence="2" id="KW-1185">Reference proteome</keyword>
<protein>
    <recommendedName>
        <fullName evidence="3">Winged helix DNA-binding domain-containing protein</fullName>
    </recommendedName>
</protein>
<evidence type="ECO:0008006" key="3">
    <source>
        <dbReference type="Google" id="ProtNLM"/>
    </source>
</evidence>
<organism evidence="1 2">
    <name type="scientific">Arachnia propionica</name>
    <dbReference type="NCBI Taxonomy" id="1750"/>
    <lineage>
        <taxon>Bacteria</taxon>
        <taxon>Bacillati</taxon>
        <taxon>Actinomycetota</taxon>
        <taxon>Actinomycetes</taxon>
        <taxon>Propionibacteriales</taxon>
        <taxon>Propionibacteriaceae</taxon>
        <taxon>Arachnia</taxon>
    </lineage>
</organism>
<dbReference type="EMBL" id="LR134406">
    <property type="protein sequence ID" value="VEH71363.1"/>
    <property type="molecule type" value="Genomic_DNA"/>
</dbReference>
<dbReference type="PANTHER" id="PTHR38479:SF2">
    <property type="entry name" value="WINGED HELIX DNA-BINDING DOMAIN-CONTAINING PROTEIN"/>
    <property type="match status" value="1"/>
</dbReference>